<feature type="region of interest" description="Disordered" evidence="1">
    <location>
        <begin position="59"/>
        <end position="107"/>
    </location>
</feature>
<dbReference type="Proteomes" id="UP000654075">
    <property type="component" value="Unassembled WGS sequence"/>
</dbReference>
<name>A0A813HCL3_POLGL</name>
<sequence length="533" mass="58127">MSLQSSSLPQEQLVCLPCPTPQRGLLASPRFFAGPSEARARLRERSARTDFSAEIKREAHRLLNPQGSGPSRTSVSSSFSERNAAPPSQVRQDAGGTQEERYGGSEAMPLEVMEAVTASGAMASATFTQAGMQPRRVSRKTKLPGQTPWTAFEWGTKVIILLWGLSTLWAIFIAVNGGWKREHPEQKPEVRIQAATSLLRPSDFAPLPGAESGPGLLWRALCPGHLSSAQQSQQGQLVQNGWRRLSSHWALADGHAVSVVVDFGCGLRQPWLDLSVTCPPGNSSGCIAVLLRRGGRLSSVCRLRRRGRALVLSPLASLRLAPGVPSLQGLAAGLRRRGARVQDLQLFGRTAPTASRVHDDSLRWDVLQRQHLQRLKEEDTRQTEDPGESLIALRLQSPKLTRGLERSFTLVPEFEVETSPAISVGAKSSSVPRKSHERLLVAGSALLSLVPTEDEDLEGEGSTCSFQDRQVPSLRLRAWDLVTGEIALHWIPLPAAPPQWSTEIAGLRQRPPATFARHLGAMLCERHTAETEA</sequence>
<accession>A0A813HCL3</accession>
<comment type="caution">
    <text evidence="2">The sequence shown here is derived from an EMBL/GenBank/DDBJ whole genome shotgun (WGS) entry which is preliminary data.</text>
</comment>
<gene>
    <name evidence="2" type="ORF">PGLA1383_LOCUS51252</name>
</gene>
<dbReference type="EMBL" id="CAJNNV010031330">
    <property type="protein sequence ID" value="CAE8635662.1"/>
    <property type="molecule type" value="Genomic_DNA"/>
</dbReference>
<reference evidence="2" key="1">
    <citation type="submission" date="2021-02" db="EMBL/GenBank/DDBJ databases">
        <authorList>
            <person name="Dougan E. K."/>
            <person name="Rhodes N."/>
            <person name="Thang M."/>
            <person name="Chan C."/>
        </authorList>
    </citation>
    <scope>NUCLEOTIDE SEQUENCE</scope>
</reference>
<keyword evidence="3" id="KW-1185">Reference proteome</keyword>
<proteinExistence type="predicted"/>
<feature type="compositionally biased region" description="Low complexity" evidence="1">
    <location>
        <begin position="68"/>
        <end position="80"/>
    </location>
</feature>
<evidence type="ECO:0000313" key="2">
    <source>
        <dbReference type="EMBL" id="CAE8635662.1"/>
    </source>
</evidence>
<organism evidence="2 3">
    <name type="scientific">Polarella glacialis</name>
    <name type="common">Dinoflagellate</name>
    <dbReference type="NCBI Taxonomy" id="89957"/>
    <lineage>
        <taxon>Eukaryota</taxon>
        <taxon>Sar</taxon>
        <taxon>Alveolata</taxon>
        <taxon>Dinophyceae</taxon>
        <taxon>Suessiales</taxon>
        <taxon>Suessiaceae</taxon>
        <taxon>Polarella</taxon>
    </lineage>
</organism>
<protein>
    <submittedName>
        <fullName evidence="2">Uncharacterized protein</fullName>
    </submittedName>
</protein>
<dbReference type="AlphaFoldDB" id="A0A813HCL3"/>
<evidence type="ECO:0000313" key="3">
    <source>
        <dbReference type="Proteomes" id="UP000654075"/>
    </source>
</evidence>
<evidence type="ECO:0000256" key="1">
    <source>
        <dbReference type="SAM" id="MobiDB-lite"/>
    </source>
</evidence>